<accession>G5R5V6</accession>
<dbReference type="Proteomes" id="UP000005065">
    <property type="component" value="Unassembled WGS sequence"/>
</dbReference>
<dbReference type="EMBL" id="AFCU01001615">
    <property type="protein sequence ID" value="EHC82229.1"/>
    <property type="molecule type" value="Genomic_DNA"/>
</dbReference>
<gene>
    <name evidence="1" type="ORF">LTSESEN_5027</name>
</gene>
<evidence type="ECO:0000313" key="1">
    <source>
        <dbReference type="EMBL" id="EHC82229.1"/>
    </source>
</evidence>
<proteinExistence type="predicted"/>
<dbReference type="AlphaFoldDB" id="G5R5V6"/>
<dbReference type="PATRIC" id="fig|913082.3.peg.3910"/>
<dbReference type="BioCyc" id="SENT913082:G120J-736-MONOMER"/>
<sequence>MEICVAKFIMMLANVKNLYPLLSEQGTHNVIFSHKIPY</sequence>
<name>G5R5V6_SALSE</name>
<reference evidence="1 2" key="1">
    <citation type="journal article" date="2011" name="BMC Genomics">
        <title>Genome sequencing reveals diversification of virulence factor content and possible host adaptation in distinct subpopulations of Salmonella enterica.</title>
        <authorList>
            <person name="den Bakker H.C."/>
            <person name="Moreno Switt A.I."/>
            <person name="Govoni G."/>
            <person name="Cummings C.A."/>
            <person name="Ranieri M.L."/>
            <person name="Degoricija L."/>
            <person name="Hoelzer K."/>
            <person name="Rodriguez-Rivera L.D."/>
            <person name="Brown S."/>
            <person name="Bolchacova E."/>
            <person name="Furtado M.R."/>
            <person name="Wiedmann M."/>
        </authorList>
    </citation>
    <scope>NUCLEOTIDE SEQUENCE [LARGE SCALE GENOMIC DNA]</scope>
    <source>
        <strain evidence="1 2">A4-543</strain>
    </source>
</reference>
<evidence type="ECO:0000313" key="2">
    <source>
        <dbReference type="Proteomes" id="UP000005065"/>
    </source>
</evidence>
<protein>
    <submittedName>
        <fullName evidence="1">Uncharacterized protein</fullName>
    </submittedName>
</protein>
<comment type="caution">
    <text evidence="1">The sequence shown here is derived from an EMBL/GenBank/DDBJ whole genome shotgun (WGS) entry which is preliminary data.</text>
</comment>
<organism evidence="1 2">
    <name type="scientific">Salmonella enterica subsp. enterica serovar Senftenberg str. A4-543</name>
    <dbReference type="NCBI Taxonomy" id="913082"/>
    <lineage>
        <taxon>Bacteria</taxon>
        <taxon>Pseudomonadati</taxon>
        <taxon>Pseudomonadota</taxon>
        <taxon>Gammaproteobacteria</taxon>
        <taxon>Enterobacterales</taxon>
        <taxon>Enterobacteriaceae</taxon>
        <taxon>Salmonella</taxon>
    </lineage>
</organism>